<dbReference type="PANTHER" id="PTHR46558:SF3">
    <property type="entry name" value="TRANSCRIPTIONAL REGULATOR"/>
    <property type="match status" value="1"/>
</dbReference>
<dbReference type="RefSeq" id="WP_074686050.1">
    <property type="nucleotide sequence ID" value="NZ_FNNF01000009.1"/>
</dbReference>
<evidence type="ECO:0000259" key="3">
    <source>
        <dbReference type="PROSITE" id="PS50943"/>
    </source>
</evidence>
<dbReference type="PROSITE" id="PS50943">
    <property type="entry name" value="HTH_CROC1"/>
    <property type="match status" value="1"/>
</dbReference>
<dbReference type="OrthoDB" id="9813152at2"/>
<name>A0A1H2SFF2_9FIRM</name>
<evidence type="ECO:0000313" key="4">
    <source>
        <dbReference type="EMBL" id="SDW30228.1"/>
    </source>
</evidence>
<dbReference type="EMBL" id="FNNF01000009">
    <property type="protein sequence ID" value="SDW30228.1"/>
    <property type="molecule type" value="Genomic_DNA"/>
</dbReference>
<organism evidence="4 5">
    <name type="scientific">Kandleria vitulina</name>
    <dbReference type="NCBI Taxonomy" id="1630"/>
    <lineage>
        <taxon>Bacteria</taxon>
        <taxon>Bacillati</taxon>
        <taxon>Bacillota</taxon>
        <taxon>Erysipelotrichia</taxon>
        <taxon>Erysipelotrichales</taxon>
        <taxon>Coprobacillaceae</taxon>
        <taxon>Kandleria</taxon>
    </lineage>
</organism>
<sequence length="157" mass="17776">MKQEEIGKFIAQCRKEKNLTQAQLAEQLGVTNKSISRWENGKTMMDLSLYEPLCKILDIQVSELLYAKRLTTEEKTRQGEQSALQIIATKKQLETLSIFIEILVLAGIIITITFTNVLASTTFEQVLSVSLGSFVWGFALVLRVIVRRAIIKLEDNK</sequence>
<dbReference type="Proteomes" id="UP000182429">
    <property type="component" value="Unassembled WGS sequence"/>
</dbReference>
<protein>
    <submittedName>
        <fullName evidence="4">DNA-binding transcriptional regulator, XRE-family HTH domain</fullName>
    </submittedName>
</protein>
<dbReference type="SUPFAM" id="SSF47413">
    <property type="entry name" value="lambda repressor-like DNA-binding domains"/>
    <property type="match status" value="1"/>
</dbReference>
<keyword evidence="2" id="KW-0812">Transmembrane</keyword>
<evidence type="ECO:0000256" key="1">
    <source>
        <dbReference type="ARBA" id="ARBA00023125"/>
    </source>
</evidence>
<dbReference type="GO" id="GO:0003677">
    <property type="term" value="F:DNA binding"/>
    <property type="evidence" value="ECO:0007669"/>
    <property type="project" value="UniProtKB-KW"/>
</dbReference>
<dbReference type="Gene3D" id="1.10.260.40">
    <property type="entry name" value="lambda repressor-like DNA-binding domains"/>
    <property type="match status" value="1"/>
</dbReference>
<evidence type="ECO:0000313" key="5">
    <source>
        <dbReference type="Proteomes" id="UP000182429"/>
    </source>
</evidence>
<dbReference type="AlphaFoldDB" id="A0A1H2SFF2"/>
<dbReference type="SMART" id="SM00530">
    <property type="entry name" value="HTH_XRE"/>
    <property type="match status" value="1"/>
</dbReference>
<reference evidence="4 5" key="1">
    <citation type="submission" date="2016-10" db="EMBL/GenBank/DDBJ databases">
        <authorList>
            <person name="de Groot N.N."/>
        </authorList>
    </citation>
    <scope>NUCLEOTIDE SEQUENCE [LARGE SCALE GENOMIC DNA]</scope>
    <source>
        <strain evidence="4 5">S3b</strain>
    </source>
</reference>
<evidence type="ECO:0000256" key="2">
    <source>
        <dbReference type="SAM" id="Phobius"/>
    </source>
</evidence>
<dbReference type="PANTHER" id="PTHR46558">
    <property type="entry name" value="TRACRIPTIONAL REGULATORY PROTEIN-RELATED-RELATED"/>
    <property type="match status" value="1"/>
</dbReference>
<keyword evidence="2" id="KW-1133">Transmembrane helix</keyword>
<dbReference type="Pfam" id="PF01381">
    <property type="entry name" value="HTH_3"/>
    <property type="match status" value="1"/>
</dbReference>
<keyword evidence="2" id="KW-0472">Membrane</keyword>
<gene>
    <name evidence="4" type="ORF">SAMN04487759_10935</name>
</gene>
<feature type="domain" description="HTH cro/C1-type" evidence="3">
    <location>
        <begin position="10"/>
        <end position="64"/>
    </location>
</feature>
<keyword evidence="1 4" id="KW-0238">DNA-binding</keyword>
<dbReference type="InterPro" id="IPR010982">
    <property type="entry name" value="Lambda_DNA-bd_dom_sf"/>
</dbReference>
<feature type="transmembrane region" description="Helical" evidence="2">
    <location>
        <begin position="98"/>
        <end position="119"/>
    </location>
</feature>
<dbReference type="CDD" id="cd00093">
    <property type="entry name" value="HTH_XRE"/>
    <property type="match status" value="1"/>
</dbReference>
<feature type="transmembrane region" description="Helical" evidence="2">
    <location>
        <begin position="125"/>
        <end position="146"/>
    </location>
</feature>
<accession>A0A1H2SFF2</accession>
<proteinExistence type="predicted"/>
<dbReference type="InterPro" id="IPR001387">
    <property type="entry name" value="Cro/C1-type_HTH"/>
</dbReference>
<dbReference type="STRING" id="1630.SAMN05216514_11173"/>